<evidence type="ECO:0000313" key="2">
    <source>
        <dbReference type="Proteomes" id="UP001469553"/>
    </source>
</evidence>
<organism evidence="1 2">
    <name type="scientific">Ameca splendens</name>
    <dbReference type="NCBI Taxonomy" id="208324"/>
    <lineage>
        <taxon>Eukaryota</taxon>
        <taxon>Metazoa</taxon>
        <taxon>Chordata</taxon>
        <taxon>Craniata</taxon>
        <taxon>Vertebrata</taxon>
        <taxon>Euteleostomi</taxon>
        <taxon>Actinopterygii</taxon>
        <taxon>Neopterygii</taxon>
        <taxon>Teleostei</taxon>
        <taxon>Neoteleostei</taxon>
        <taxon>Acanthomorphata</taxon>
        <taxon>Ovalentaria</taxon>
        <taxon>Atherinomorphae</taxon>
        <taxon>Cyprinodontiformes</taxon>
        <taxon>Goodeidae</taxon>
        <taxon>Ameca</taxon>
    </lineage>
</organism>
<accession>A0ABV0ZUA8</accession>
<protein>
    <submittedName>
        <fullName evidence="1">Uncharacterized protein</fullName>
    </submittedName>
</protein>
<evidence type="ECO:0000313" key="1">
    <source>
        <dbReference type="EMBL" id="MEQ2309514.1"/>
    </source>
</evidence>
<comment type="caution">
    <text evidence="1">The sequence shown here is derived from an EMBL/GenBank/DDBJ whole genome shotgun (WGS) entry which is preliminary data.</text>
</comment>
<proteinExistence type="predicted"/>
<reference evidence="1 2" key="1">
    <citation type="submission" date="2021-06" db="EMBL/GenBank/DDBJ databases">
        <authorList>
            <person name="Palmer J.M."/>
        </authorList>
    </citation>
    <scope>NUCLEOTIDE SEQUENCE [LARGE SCALE GENOMIC DNA]</scope>
    <source>
        <strain evidence="1 2">AS_MEX2019</strain>
        <tissue evidence="1">Muscle</tissue>
    </source>
</reference>
<gene>
    <name evidence="1" type="ORF">AMECASPLE_039555</name>
</gene>
<dbReference type="EMBL" id="JAHRIP010074331">
    <property type="protein sequence ID" value="MEQ2309514.1"/>
    <property type="molecule type" value="Genomic_DNA"/>
</dbReference>
<sequence length="104" mass="11998">MADPRRSVFLQGRRSSSSILLLRERTFARWIESSGVRSPLLQSFTSTPARFPLRRFRRSIPQSAAAPLDRNSVKLGWMNDGEKIPREDYLTLRSSSVLYEAREL</sequence>
<dbReference type="Proteomes" id="UP001469553">
    <property type="component" value="Unassembled WGS sequence"/>
</dbReference>
<name>A0ABV0ZUA8_9TELE</name>
<keyword evidence="2" id="KW-1185">Reference proteome</keyword>